<dbReference type="Pfam" id="PF01370">
    <property type="entry name" value="Epimerase"/>
    <property type="match status" value="1"/>
</dbReference>
<dbReference type="Proteomes" id="UP000243359">
    <property type="component" value="Chromosome I"/>
</dbReference>
<gene>
    <name evidence="4" type="ORF">SAMN05216221_2863</name>
</gene>
<dbReference type="STRING" id="1392877.SAMN05216221_2863"/>
<dbReference type="RefSeq" id="WP_090349562.1">
    <property type="nucleotide sequence ID" value="NZ_LT629751.1"/>
</dbReference>
<dbReference type="OrthoDB" id="9801056at2"/>
<protein>
    <submittedName>
        <fullName evidence="4">Nucleoside-diphosphate-sugar epimerase</fullName>
    </submittedName>
</protein>
<reference evidence="5" key="1">
    <citation type="submission" date="2016-10" db="EMBL/GenBank/DDBJ databases">
        <authorList>
            <person name="Varghese N."/>
            <person name="Submissions S."/>
        </authorList>
    </citation>
    <scope>NUCLEOTIDE SEQUENCE [LARGE SCALE GENOMIC DNA]</scope>
    <source>
        <strain evidence="5">KCTC 32247</strain>
    </source>
</reference>
<accession>A0A1H1VSY8</accession>
<dbReference type="Gene3D" id="3.40.50.720">
    <property type="entry name" value="NAD(P)-binding Rossmann-like Domain"/>
    <property type="match status" value="1"/>
</dbReference>
<feature type="domain" description="NAD-dependent epimerase/dehydratase" evidence="3">
    <location>
        <begin position="5"/>
        <end position="228"/>
    </location>
</feature>
<evidence type="ECO:0000313" key="5">
    <source>
        <dbReference type="Proteomes" id="UP000243359"/>
    </source>
</evidence>
<dbReference type="AlphaFoldDB" id="A0A1H1VSY8"/>
<evidence type="ECO:0000313" key="4">
    <source>
        <dbReference type="EMBL" id="SDS87765.1"/>
    </source>
</evidence>
<comment type="similarity">
    <text evidence="2">Belongs to the NAD(P)-dependent epimerase/dehydratase family.</text>
</comment>
<sequence>MSLTVMVTGANGFVGRALLERLGREPGYRALAGVRAASGEVAATVRRLGDLAHLPAEPALLAGVDVVVHCAARVHVMRETSSDPLADFRAVNVHGSLQLARAAAAAGVRRFIYLSTVKVHGVVTSAGQPFTADSPLCPLDPYARSKQEAEQALRVLAQESGMELVIIRPPLVYGPGVKGNFASMGRLIEKGMPLPLGAIHNKRSLVGIDNLVDLLIHCIDHPAAANQVFLAGDGEDLSTTELLRAVARAMGRPARLIPVPAALLQLGATLLGRQAMAQRLLGSLQVDIARARELLDWTPPCSLEEGLRRCFSLPH</sequence>
<evidence type="ECO:0000259" key="3">
    <source>
        <dbReference type="Pfam" id="PF01370"/>
    </source>
</evidence>
<comment type="pathway">
    <text evidence="1">Bacterial outer membrane biogenesis; LPS O-antigen biosynthesis.</text>
</comment>
<dbReference type="InterPro" id="IPR001509">
    <property type="entry name" value="Epimerase_deHydtase"/>
</dbReference>
<name>A0A1H1VSY8_9PSED</name>
<dbReference type="InterPro" id="IPR036291">
    <property type="entry name" value="NAD(P)-bd_dom_sf"/>
</dbReference>
<dbReference type="EMBL" id="LT629751">
    <property type="protein sequence ID" value="SDS87765.1"/>
    <property type="molecule type" value="Genomic_DNA"/>
</dbReference>
<evidence type="ECO:0000256" key="2">
    <source>
        <dbReference type="ARBA" id="ARBA00007637"/>
    </source>
</evidence>
<evidence type="ECO:0000256" key="1">
    <source>
        <dbReference type="ARBA" id="ARBA00005125"/>
    </source>
</evidence>
<dbReference type="SUPFAM" id="SSF51735">
    <property type="entry name" value="NAD(P)-binding Rossmann-fold domains"/>
    <property type="match status" value="1"/>
</dbReference>
<proteinExistence type="inferred from homology"/>
<organism evidence="4 5">
    <name type="scientific">Pseudomonas oryzae</name>
    <dbReference type="NCBI Taxonomy" id="1392877"/>
    <lineage>
        <taxon>Bacteria</taxon>
        <taxon>Pseudomonadati</taxon>
        <taxon>Pseudomonadota</taxon>
        <taxon>Gammaproteobacteria</taxon>
        <taxon>Pseudomonadales</taxon>
        <taxon>Pseudomonadaceae</taxon>
        <taxon>Pseudomonas</taxon>
    </lineage>
</organism>
<dbReference type="PANTHER" id="PTHR43000">
    <property type="entry name" value="DTDP-D-GLUCOSE 4,6-DEHYDRATASE-RELATED"/>
    <property type="match status" value="1"/>
</dbReference>
<keyword evidence="5" id="KW-1185">Reference proteome</keyword>
<dbReference type="CDD" id="cd05232">
    <property type="entry name" value="UDP_G4E_4_SDR_e"/>
    <property type="match status" value="1"/>
</dbReference>